<evidence type="ECO:0000256" key="2">
    <source>
        <dbReference type="HAMAP-Rule" id="MF_00839"/>
    </source>
</evidence>
<evidence type="ECO:0000313" key="5">
    <source>
        <dbReference type="EMBL" id="WCO65574.1"/>
    </source>
</evidence>
<dbReference type="NCBIfam" id="TIGR00741">
    <property type="entry name" value="yfiA"/>
    <property type="match status" value="1"/>
</dbReference>
<dbReference type="GO" id="GO:0043024">
    <property type="term" value="F:ribosomal small subunit binding"/>
    <property type="evidence" value="ECO:0007669"/>
    <property type="project" value="TreeGrafter"/>
</dbReference>
<gene>
    <name evidence="5" type="primary">raiA</name>
    <name evidence="2" type="synonym">hpf</name>
    <name evidence="5" type="ORF">PO878_13805</name>
</gene>
<dbReference type="EMBL" id="CP116942">
    <property type="protein sequence ID" value="WCO65574.1"/>
    <property type="molecule type" value="Genomic_DNA"/>
</dbReference>
<dbReference type="AlphaFoldDB" id="A0AAF0BUM3"/>
<dbReference type="InterPro" id="IPR036567">
    <property type="entry name" value="RHF-like"/>
</dbReference>
<dbReference type="InterPro" id="IPR032528">
    <property type="entry name" value="Ribosom_S30AE_C"/>
</dbReference>
<dbReference type="GO" id="GO:0022627">
    <property type="term" value="C:cytosolic small ribosomal subunit"/>
    <property type="evidence" value="ECO:0007669"/>
    <property type="project" value="TreeGrafter"/>
</dbReference>
<accession>A0AAF0BUM3</accession>
<keyword evidence="1 2" id="KW-0810">Translation regulation</keyword>
<organism evidence="5 6">
    <name type="scientific">Iamia majanohamensis</name>
    <dbReference type="NCBI Taxonomy" id="467976"/>
    <lineage>
        <taxon>Bacteria</taxon>
        <taxon>Bacillati</taxon>
        <taxon>Actinomycetota</taxon>
        <taxon>Acidimicrobiia</taxon>
        <taxon>Acidimicrobiales</taxon>
        <taxon>Iamiaceae</taxon>
        <taxon>Iamia</taxon>
    </lineage>
</organism>
<dbReference type="CDD" id="cd00552">
    <property type="entry name" value="RaiA"/>
    <property type="match status" value="1"/>
</dbReference>
<name>A0AAF0BUM3_9ACTN</name>
<evidence type="ECO:0000259" key="4">
    <source>
        <dbReference type="Pfam" id="PF16321"/>
    </source>
</evidence>
<dbReference type="Gene3D" id="3.30.160.100">
    <property type="entry name" value="Ribosome hibernation promotion factor-like"/>
    <property type="match status" value="1"/>
</dbReference>
<dbReference type="Pfam" id="PF02482">
    <property type="entry name" value="Ribosomal_S30AE"/>
    <property type="match status" value="1"/>
</dbReference>
<dbReference type="Pfam" id="PF16321">
    <property type="entry name" value="Ribosom_S30AE_C"/>
    <property type="match status" value="1"/>
</dbReference>
<keyword evidence="6" id="KW-1185">Reference proteome</keyword>
<dbReference type="PANTHER" id="PTHR33231:SF1">
    <property type="entry name" value="30S RIBOSOMAL PROTEIN"/>
    <property type="match status" value="1"/>
</dbReference>
<dbReference type="SUPFAM" id="SSF69754">
    <property type="entry name" value="Ribosome binding protein Y (YfiA homologue)"/>
    <property type="match status" value="1"/>
</dbReference>
<feature type="domain" description="Sigma 54 modulation/S30EA ribosomal protein C-terminal" evidence="4">
    <location>
        <begin position="139"/>
        <end position="193"/>
    </location>
</feature>
<dbReference type="RefSeq" id="WP_272735101.1">
    <property type="nucleotide sequence ID" value="NZ_CP116942.1"/>
</dbReference>
<dbReference type="InterPro" id="IPR003489">
    <property type="entry name" value="RHF/RaiA"/>
</dbReference>
<keyword evidence="2" id="KW-0963">Cytoplasm</keyword>
<dbReference type="HAMAP" id="MF_00839">
    <property type="entry name" value="HPF"/>
    <property type="match status" value="1"/>
</dbReference>
<protein>
    <recommendedName>
        <fullName evidence="2">Ribosome hibernation promoting factor</fullName>
        <shortName evidence="2">HPF</shortName>
    </recommendedName>
</protein>
<dbReference type="Proteomes" id="UP001216390">
    <property type="component" value="Chromosome"/>
</dbReference>
<evidence type="ECO:0000313" key="6">
    <source>
        <dbReference type="Proteomes" id="UP001216390"/>
    </source>
</evidence>
<comment type="subcellular location">
    <subcellularLocation>
        <location evidence="2">Cytoplasm</location>
    </subcellularLocation>
</comment>
<evidence type="ECO:0000256" key="3">
    <source>
        <dbReference type="SAM" id="Coils"/>
    </source>
</evidence>
<dbReference type="InterPro" id="IPR050574">
    <property type="entry name" value="HPF/YfiA_ribosome-assoc"/>
</dbReference>
<dbReference type="InterPro" id="IPR034694">
    <property type="entry name" value="HPF_long/plastid"/>
</dbReference>
<dbReference type="GO" id="GO:0045900">
    <property type="term" value="P:negative regulation of translational elongation"/>
    <property type="evidence" value="ECO:0007669"/>
    <property type="project" value="TreeGrafter"/>
</dbReference>
<proteinExistence type="inferred from homology"/>
<comment type="function">
    <text evidence="2">Required for dimerization of active 70S ribosomes into 100S ribosomes in stationary phase; 100S ribosomes are translationally inactive and sometimes present during exponential growth.</text>
</comment>
<keyword evidence="3" id="KW-0175">Coiled coil</keyword>
<feature type="coiled-coil region" evidence="3">
    <location>
        <begin position="76"/>
        <end position="103"/>
    </location>
</feature>
<dbReference type="KEGG" id="ima:PO878_13805"/>
<dbReference type="PANTHER" id="PTHR33231">
    <property type="entry name" value="30S RIBOSOMAL PROTEIN"/>
    <property type="match status" value="1"/>
</dbReference>
<dbReference type="InterPro" id="IPR038416">
    <property type="entry name" value="Ribosom_S30AE_C_sf"/>
</dbReference>
<dbReference type="Gene3D" id="3.30.505.50">
    <property type="entry name" value="Sigma 54 modulation/S30EA ribosomal protein, C-terminal domain"/>
    <property type="match status" value="1"/>
</dbReference>
<evidence type="ECO:0000256" key="1">
    <source>
        <dbReference type="ARBA" id="ARBA00022845"/>
    </source>
</evidence>
<comment type="subunit">
    <text evidence="2">Interacts with 100S ribosomes.</text>
</comment>
<comment type="similarity">
    <text evidence="2">Belongs to the HPF/YfiA ribosome-associated protein family. Long HPF subfamily.</text>
</comment>
<sequence length="198" mass="21773">MEVTVSARHTEVPERLRLLTEEKIGRLDRFVDGMDRAEVHFSTHRNPRIAEPEMCEVTLEGHGHHVRAKVAAADGYVAVDKAVAKLEHQLSKLKTKLQRQRRGPGRGRAAPVDGALLPDDMAAVATTDSPPEAPEGQGPPRIVKVKRFATMGLTADEAAQRMDLMGHGFFFFTNLDTGRAAVVYRRDDGDIGLIDEDG</sequence>
<reference evidence="5" key="1">
    <citation type="submission" date="2023-01" db="EMBL/GenBank/DDBJ databases">
        <title>The diversity of Class Acidimicrobiia in South China Sea sediment environments and the proposal of Iamia marina sp. nov., a novel species of the genus Iamia.</title>
        <authorList>
            <person name="He Y."/>
            <person name="Tian X."/>
        </authorList>
    </citation>
    <scope>NUCLEOTIDE SEQUENCE</scope>
    <source>
        <strain evidence="5">DSM 19957</strain>
    </source>
</reference>